<name>A0A4R3I9S2_9GAMM</name>
<keyword evidence="3" id="KW-1185">Reference proteome</keyword>
<comment type="caution">
    <text evidence="2">The sequence shown here is derived from an EMBL/GenBank/DDBJ whole genome shotgun (WGS) entry which is preliminary data.</text>
</comment>
<dbReference type="GO" id="GO:0019867">
    <property type="term" value="C:outer membrane"/>
    <property type="evidence" value="ECO:0007669"/>
    <property type="project" value="InterPro"/>
</dbReference>
<dbReference type="Gene3D" id="2.40.40.10">
    <property type="entry name" value="RlpA-like domain"/>
    <property type="match status" value="1"/>
</dbReference>
<evidence type="ECO:0000313" key="3">
    <source>
        <dbReference type="Proteomes" id="UP000295793"/>
    </source>
</evidence>
<dbReference type="SUPFAM" id="SSF50685">
    <property type="entry name" value="Barwin-like endoglucanases"/>
    <property type="match status" value="1"/>
</dbReference>
<dbReference type="GO" id="GO:0009254">
    <property type="term" value="P:peptidoglycan turnover"/>
    <property type="evidence" value="ECO:0007669"/>
    <property type="project" value="InterPro"/>
</dbReference>
<reference evidence="2 3" key="1">
    <citation type="submission" date="2019-03" db="EMBL/GenBank/DDBJ databases">
        <title>Genomic Encyclopedia of Archaeal and Bacterial Type Strains, Phase II (KMG-II): from individual species to whole genera.</title>
        <authorList>
            <person name="Goeker M."/>
        </authorList>
    </citation>
    <scope>NUCLEOTIDE SEQUENCE [LARGE SCALE GENOMIC DNA]</scope>
    <source>
        <strain evidence="2 3">DSM 15388</strain>
    </source>
</reference>
<dbReference type="EMBL" id="SLZR01000002">
    <property type="protein sequence ID" value="TCS43020.1"/>
    <property type="molecule type" value="Genomic_DNA"/>
</dbReference>
<proteinExistence type="predicted"/>
<accession>A0A4R3I9S2</accession>
<dbReference type="InterPro" id="IPR010611">
    <property type="entry name" value="3D_dom"/>
</dbReference>
<dbReference type="Proteomes" id="UP000295793">
    <property type="component" value="Unassembled WGS sequence"/>
</dbReference>
<gene>
    <name evidence="2" type="ORF">BCF53_10243</name>
</gene>
<protein>
    <submittedName>
        <fullName evidence="2">3D domain-containing protein</fullName>
    </submittedName>
</protein>
<organism evidence="2 3">
    <name type="scientific">Reinekea marinisedimentorum</name>
    <dbReference type="NCBI Taxonomy" id="230495"/>
    <lineage>
        <taxon>Bacteria</taxon>
        <taxon>Pseudomonadati</taxon>
        <taxon>Pseudomonadota</taxon>
        <taxon>Gammaproteobacteria</taxon>
        <taxon>Oceanospirillales</taxon>
        <taxon>Saccharospirillaceae</taxon>
        <taxon>Reinekea</taxon>
    </lineage>
</organism>
<sequence>MLCLIALQSCANVQTSCSDGWYITGYYTPLESDYQGERTSIIIDLSIKTDFPSSFLRDVKMEGWGKTRFGWYLGYYSNEWHRAVQPLDAKGQALTIGTVSADPKQVALGSQVTIPSNHHFLKGNEFIAADVGQMIRNQHIDIYAGEGLPAKQKTLAFTGQQTVCISH</sequence>
<dbReference type="GO" id="GO:0004553">
    <property type="term" value="F:hydrolase activity, hydrolyzing O-glycosyl compounds"/>
    <property type="evidence" value="ECO:0007669"/>
    <property type="project" value="InterPro"/>
</dbReference>
<evidence type="ECO:0000259" key="1">
    <source>
        <dbReference type="Pfam" id="PF06725"/>
    </source>
</evidence>
<feature type="domain" description="3D" evidence="1">
    <location>
        <begin position="98"/>
        <end position="152"/>
    </location>
</feature>
<dbReference type="Pfam" id="PF06725">
    <property type="entry name" value="3D"/>
    <property type="match status" value="1"/>
</dbReference>
<dbReference type="InterPro" id="IPR036908">
    <property type="entry name" value="RlpA-like_sf"/>
</dbReference>
<dbReference type="AlphaFoldDB" id="A0A4R3I9S2"/>
<evidence type="ECO:0000313" key="2">
    <source>
        <dbReference type="EMBL" id="TCS43020.1"/>
    </source>
</evidence>